<dbReference type="Proteomes" id="UP001148838">
    <property type="component" value="Unassembled WGS sequence"/>
</dbReference>
<evidence type="ECO:0000313" key="2">
    <source>
        <dbReference type="Proteomes" id="UP001148838"/>
    </source>
</evidence>
<accession>A0ABQ8TTR0</accession>
<gene>
    <name evidence="1" type="ORF">ANN_01097</name>
</gene>
<reference evidence="1 2" key="1">
    <citation type="journal article" date="2022" name="Allergy">
        <title>Genome assembly and annotation of Periplaneta americana reveal a comprehensive cockroach allergen profile.</title>
        <authorList>
            <person name="Wang L."/>
            <person name="Xiong Q."/>
            <person name="Saelim N."/>
            <person name="Wang L."/>
            <person name="Nong W."/>
            <person name="Wan A.T."/>
            <person name="Shi M."/>
            <person name="Liu X."/>
            <person name="Cao Q."/>
            <person name="Hui J.H.L."/>
            <person name="Sookrung N."/>
            <person name="Leung T.F."/>
            <person name="Tungtrongchitr A."/>
            <person name="Tsui S.K.W."/>
        </authorList>
    </citation>
    <scope>NUCLEOTIDE SEQUENCE [LARGE SCALE GENOMIC DNA]</scope>
    <source>
        <strain evidence="1">PWHHKU_190912</strain>
    </source>
</reference>
<name>A0ABQ8TTR0_PERAM</name>
<dbReference type="PANTHER" id="PTHR47326:SF1">
    <property type="entry name" value="HTH PSQ-TYPE DOMAIN-CONTAINING PROTEIN"/>
    <property type="match status" value="1"/>
</dbReference>
<protein>
    <submittedName>
        <fullName evidence="1">Uncharacterized protein</fullName>
    </submittedName>
</protein>
<sequence length="307" mass="34944">MAGLCEDGNEPPGSLKAICKAHDDPNPPMGSERCALYSSIDIMSYVLRLASSVVIASTNFARYFLGVKEAGALTCRHIVSLLAWSVLKKHGGGCRTFDEMVANVQAAYERSPRKSLRRASRELQVPKSTLERIDQKRLKLYAYKVQLMQRLEPDDKSKRVEFASTMLDRLGADPDFISKIFFSDEATFHVSDKVNRHNVRIWGSQNPQAIQEHVRDSPKLNMWWGLSQQPPRSPDLTPLDFFLWGYVKDKEYAIPVRDLRDLREHIIEAIESIPEDMLQRAGQEIVHRLDIVTVTAGAQVEIWRCAY</sequence>
<proteinExistence type="predicted"/>
<organism evidence="1 2">
    <name type="scientific">Periplaneta americana</name>
    <name type="common">American cockroach</name>
    <name type="synonym">Blatta americana</name>
    <dbReference type="NCBI Taxonomy" id="6978"/>
    <lineage>
        <taxon>Eukaryota</taxon>
        <taxon>Metazoa</taxon>
        <taxon>Ecdysozoa</taxon>
        <taxon>Arthropoda</taxon>
        <taxon>Hexapoda</taxon>
        <taxon>Insecta</taxon>
        <taxon>Pterygota</taxon>
        <taxon>Neoptera</taxon>
        <taxon>Polyneoptera</taxon>
        <taxon>Dictyoptera</taxon>
        <taxon>Blattodea</taxon>
        <taxon>Blattoidea</taxon>
        <taxon>Blattidae</taxon>
        <taxon>Blattinae</taxon>
        <taxon>Periplaneta</taxon>
    </lineage>
</organism>
<evidence type="ECO:0000313" key="1">
    <source>
        <dbReference type="EMBL" id="KAJ4449693.1"/>
    </source>
</evidence>
<keyword evidence="2" id="KW-1185">Reference proteome</keyword>
<dbReference type="PANTHER" id="PTHR47326">
    <property type="entry name" value="TRANSPOSABLE ELEMENT TC3 TRANSPOSASE-LIKE PROTEIN"/>
    <property type="match status" value="1"/>
</dbReference>
<dbReference type="EMBL" id="JAJSOF020000003">
    <property type="protein sequence ID" value="KAJ4449693.1"/>
    <property type="molecule type" value="Genomic_DNA"/>
</dbReference>
<dbReference type="Gene3D" id="3.30.420.10">
    <property type="entry name" value="Ribonuclease H-like superfamily/Ribonuclease H"/>
    <property type="match status" value="2"/>
</dbReference>
<dbReference type="InterPro" id="IPR036397">
    <property type="entry name" value="RNaseH_sf"/>
</dbReference>
<comment type="caution">
    <text evidence="1">The sequence shown here is derived from an EMBL/GenBank/DDBJ whole genome shotgun (WGS) entry which is preliminary data.</text>
</comment>